<dbReference type="InterPro" id="IPR023213">
    <property type="entry name" value="CAT-like_dom_sf"/>
</dbReference>
<organism evidence="38 39">
    <name type="scientific">Patella caerulea</name>
    <name type="common">Rayed Mediterranean limpet</name>
    <dbReference type="NCBI Taxonomy" id="87958"/>
    <lineage>
        <taxon>Eukaryota</taxon>
        <taxon>Metazoa</taxon>
        <taxon>Spiralia</taxon>
        <taxon>Lophotrochozoa</taxon>
        <taxon>Mollusca</taxon>
        <taxon>Gastropoda</taxon>
        <taxon>Patellogastropoda</taxon>
        <taxon>Patelloidea</taxon>
        <taxon>Patellidae</taxon>
        <taxon>Patella</taxon>
    </lineage>
</organism>
<dbReference type="PROSITE" id="PS00439">
    <property type="entry name" value="ACYLTRANSF_C_1"/>
    <property type="match status" value="1"/>
</dbReference>
<reference evidence="38 39" key="1">
    <citation type="submission" date="2024-01" db="EMBL/GenBank/DDBJ databases">
        <title>The genome of the rayed Mediterranean limpet Patella caerulea (Linnaeus, 1758).</title>
        <authorList>
            <person name="Anh-Thu Weber A."/>
            <person name="Halstead-Nussloch G."/>
        </authorList>
    </citation>
    <scope>NUCLEOTIDE SEQUENCE [LARGE SCALE GENOMIC DNA]</scope>
    <source>
        <strain evidence="38">AATW-2023a</strain>
        <tissue evidence="38">Whole specimen</tissue>
    </source>
</reference>
<evidence type="ECO:0000256" key="26">
    <source>
        <dbReference type="ARBA" id="ARBA00051962"/>
    </source>
</evidence>
<dbReference type="AlphaFoldDB" id="A0AAN8QB79"/>
<keyword evidence="8" id="KW-0999">Mitochondrion inner membrane</keyword>
<dbReference type="InterPro" id="IPR000542">
    <property type="entry name" value="Carn_acyl_trans"/>
</dbReference>
<comment type="catalytic activity">
    <reaction evidence="25">
        <text>2-methylpropanoyl-CoA + (R)-carnitine = O-isobutanoyl-(R)-carnitine + CoA</text>
        <dbReference type="Rhea" id="RHEA:44988"/>
        <dbReference type="ChEBI" id="CHEBI:16347"/>
        <dbReference type="ChEBI" id="CHEBI:57287"/>
        <dbReference type="ChEBI" id="CHEBI:57338"/>
        <dbReference type="ChEBI" id="CHEBI:84838"/>
    </reaction>
    <physiologicalReaction direction="left-to-right" evidence="25">
        <dbReference type="Rhea" id="RHEA:44989"/>
    </physiologicalReaction>
</comment>
<dbReference type="GO" id="GO:0006631">
    <property type="term" value="P:fatty acid metabolic process"/>
    <property type="evidence" value="ECO:0007669"/>
    <property type="project" value="UniProtKB-KW"/>
</dbReference>
<gene>
    <name evidence="38" type="ORF">SNE40_001490</name>
</gene>
<name>A0AAN8QB79_PATCE</name>
<dbReference type="InterPro" id="IPR039551">
    <property type="entry name" value="Cho/carn_acyl_trans"/>
</dbReference>
<comment type="catalytic activity">
    <reaction evidence="27">
        <text>(R)-carnitine + acetyl-CoA = O-acetyl-(R)-carnitine + CoA</text>
        <dbReference type="Rhea" id="RHEA:21136"/>
        <dbReference type="ChEBI" id="CHEBI:16347"/>
        <dbReference type="ChEBI" id="CHEBI:57287"/>
        <dbReference type="ChEBI" id="CHEBI:57288"/>
        <dbReference type="ChEBI" id="CHEBI:57589"/>
        <dbReference type="EC" id="2.3.1.7"/>
    </reaction>
    <physiologicalReaction direction="left-to-right" evidence="27">
        <dbReference type="Rhea" id="RHEA:21137"/>
    </physiologicalReaction>
</comment>
<keyword evidence="39" id="KW-1185">Reference proteome</keyword>
<evidence type="ECO:0000256" key="1">
    <source>
        <dbReference type="ARBA" id="ARBA00004240"/>
    </source>
</evidence>
<comment type="subcellular location">
    <subcellularLocation>
        <location evidence="1">Endoplasmic reticulum</location>
    </subcellularLocation>
    <subcellularLocation>
        <location evidence="3">Mitochondrion inner membrane</location>
        <topology evidence="3">Peripheral membrane protein</topology>
        <orientation evidence="3">Matrix side</orientation>
    </subcellularLocation>
    <subcellularLocation>
        <location evidence="2">Peroxisome</location>
    </subcellularLocation>
</comment>
<evidence type="ECO:0000256" key="35">
    <source>
        <dbReference type="PIRSR" id="PIRSR600542-1"/>
    </source>
</evidence>
<dbReference type="GO" id="GO:0005743">
    <property type="term" value="C:mitochondrial inner membrane"/>
    <property type="evidence" value="ECO:0007669"/>
    <property type="project" value="UniProtKB-SubCell"/>
</dbReference>
<dbReference type="EC" id="2.3.1.7" evidence="32"/>
<dbReference type="Gene3D" id="3.30.559.10">
    <property type="entry name" value="Chloramphenicol acetyltransferase-like domain"/>
    <property type="match status" value="1"/>
</dbReference>
<evidence type="ECO:0000256" key="23">
    <source>
        <dbReference type="ARBA" id="ARBA00051534"/>
    </source>
</evidence>
<comment type="catalytic activity">
    <reaction evidence="28">
        <text>acetoacetyl-CoA + (R)-carnitine = O-3-oxobutanoyl-(R)-carnitine + CoA</text>
        <dbReference type="Rhea" id="RHEA:44996"/>
        <dbReference type="ChEBI" id="CHEBI:16347"/>
        <dbReference type="ChEBI" id="CHEBI:57286"/>
        <dbReference type="ChEBI" id="CHEBI:57287"/>
        <dbReference type="ChEBI" id="CHEBI:84841"/>
    </reaction>
    <physiologicalReaction direction="left-to-right" evidence="28">
        <dbReference type="Rhea" id="RHEA:44997"/>
    </physiologicalReaction>
</comment>
<accession>A0AAN8QB79</accession>
<comment type="catalytic activity">
    <reaction evidence="20">
        <text>3-hydroxybutanoyl-CoA + (R)-carnitine = O-3-hydroxybutanoyl-(R)-carnitine + CoA</text>
        <dbReference type="Rhea" id="RHEA:45000"/>
        <dbReference type="ChEBI" id="CHEBI:16347"/>
        <dbReference type="ChEBI" id="CHEBI:57287"/>
        <dbReference type="ChEBI" id="CHEBI:78611"/>
        <dbReference type="ChEBI" id="CHEBI:84842"/>
    </reaction>
    <physiologicalReaction direction="left-to-right" evidence="20">
        <dbReference type="Rhea" id="RHEA:45001"/>
    </physiologicalReaction>
</comment>
<protein>
    <recommendedName>
        <fullName evidence="33">Carnitine O-acetyltransferase</fullName>
        <ecNumber evidence="31">2.3.1.137</ecNumber>
        <ecNumber evidence="32">2.3.1.7</ecNumber>
    </recommendedName>
    <alternativeName>
        <fullName evidence="34">Carnitine acetyltransferase</fullName>
    </alternativeName>
</protein>
<evidence type="ECO:0000256" key="4">
    <source>
        <dbReference type="ARBA" id="ARBA00005232"/>
    </source>
</evidence>
<keyword evidence="7 36" id="KW-0808">Transferase</keyword>
<evidence type="ECO:0000256" key="5">
    <source>
        <dbReference type="ARBA" id="ARBA00011245"/>
    </source>
</evidence>
<dbReference type="EMBL" id="JAZGQO010000001">
    <property type="protein sequence ID" value="KAK6196225.1"/>
    <property type="molecule type" value="Genomic_DNA"/>
</dbReference>
<evidence type="ECO:0000256" key="27">
    <source>
        <dbReference type="ARBA" id="ARBA00052310"/>
    </source>
</evidence>
<comment type="catalytic activity">
    <reaction evidence="18">
        <text>2-methylbutanoyl-CoA + (R)-carnitine = O-2-methylbutanoyl-(R)-carnitine + CoA</text>
        <dbReference type="Rhea" id="RHEA:44992"/>
        <dbReference type="ChEBI" id="CHEBI:16347"/>
        <dbReference type="ChEBI" id="CHEBI:57287"/>
        <dbReference type="ChEBI" id="CHEBI:57336"/>
        <dbReference type="ChEBI" id="CHEBI:84840"/>
    </reaction>
    <physiologicalReaction direction="left-to-right" evidence="18">
        <dbReference type="Rhea" id="RHEA:44993"/>
    </physiologicalReaction>
</comment>
<evidence type="ECO:0000256" key="8">
    <source>
        <dbReference type="ARBA" id="ARBA00022792"/>
    </source>
</evidence>
<evidence type="ECO:0000259" key="37">
    <source>
        <dbReference type="Pfam" id="PF00755"/>
    </source>
</evidence>
<feature type="active site" description="Proton acceptor" evidence="35">
    <location>
        <position position="348"/>
    </location>
</feature>
<evidence type="ECO:0000256" key="11">
    <source>
        <dbReference type="ARBA" id="ARBA00022990"/>
    </source>
</evidence>
<evidence type="ECO:0000256" key="29">
    <source>
        <dbReference type="ARBA" id="ARBA00053012"/>
    </source>
</evidence>
<dbReference type="GO" id="GO:0004092">
    <property type="term" value="F:carnitine O-acetyltransferase activity"/>
    <property type="evidence" value="ECO:0007669"/>
    <property type="project" value="UniProtKB-EC"/>
</dbReference>
<dbReference type="Proteomes" id="UP001347796">
    <property type="component" value="Unassembled WGS sequence"/>
</dbReference>
<dbReference type="SUPFAM" id="SSF52777">
    <property type="entry name" value="CoA-dependent acyltransferases"/>
    <property type="match status" value="2"/>
</dbReference>
<dbReference type="EC" id="2.3.1.137" evidence="31"/>
<comment type="catalytic activity">
    <reaction evidence="19">
        <text>butanoyl-CoA + (R)-carnitine = O-butanoyl-(R)-carnitine + CoA</text>
        <dbReference type="Rhea" id="RHEA:44980"/>
        <dbReference type="ChEBI" id="CHEBI:16347"/>
        <dbReference type="ChEBI" id="CHEBI:21949"/>
        <dbReference type="ChEBI" id="CHEBI:57287"/>
        <dbReference type="ChEBI" id="CHEBI:57371"/>
    </reaction>
    <physiologicalReaction direction="left-to-right" evidence="19">
        <dbReference type="Rhea" id="RHEA:44981"/>
    </physiologicalReaction>
</comment>
<evidence type="ECO:0000256" key="33">
    <source>
        <dbReference type="ARBA" id="ARBA00074976"/>
    </source>
</evidence>
<dbReference type="PANTHER" id="PTHR22589">
    <property type="entry name" value="CARNITINE O-ACYLTRANSFERASE"/>
    <property type="match status" value="1"/>
</dbReference>
<evidence type="ECO:0000256" key="34">
    <source>
        <dbReference type="ARBA" id="ARBA00079830"/>
    </source>
</evidence>
<comment type="function">
    <text evidence="30">Catalyzes the reversible transfer of acyl groups from carnitine to coenzyme A (CoA) and regulates the acyl-CoA/CoA ratio. Also plays a crucial role in the transport of fatty acids for beta-oxidation. Responsible for the synthesis of short- and branched-chain acylcarnitines. Active towards some branched-chain amino acid oxidation pathway (BCAAO) intermediates. Trans-2-enoyl-CoAs and 2-methylacyl-CoAs are poor substrates.</text>
</comment>
<evidence type="ECO:0000256" key="21">
    <source>
        <dbReference type="ARBA" id="ARBA00051087"/>
    </source>
</evidence>
<evidence type="ECO:0000256" key="14">
    <source>
        <dbReference type="ARBA" id="ARBA00023136"/>
    </source>
</evidence>
<comment type="catalytic activity">
    <reaction evidence="23">
        <text>2,6-dimethylheptanoyl-CoA + (R)-carnitine = O-2,6-dimethylheptanoyl-(R)-carnitine + CoA</text>
        <dbReference type="Rhea" id="RHEA:45004"/>
        <dbReference type="ChEBI" id="CHEBI:16347"/>
        <dbReference type="ChEBI" id="CHEBI:57287"/>
        <dbReference type="ChEBI" id="CHEBI:84843"/>
        <dbReference type="ChEBI" id="CHEBI:84847"/>
    </reaction>
    <physiologicalReaction direction="left-to-right" evidence="23">
        <dbReference type="Rhea" id="RHEA:45005"/>
    </physiologicalReaction>
</comment>
<keyword evidence="13" id="KW-0496">Mitochondrion</keyword>
<keyword evidence="6" id="KW-0813">Transport</keyword>
<comment type="catalytic activity">
    <reaction evidence="17">
        <text>decanoyl-CoA + (R)-carnitine = O-decanoyl-(R)-carnitine + CoA</text>
        <dbReference type="Rhea" id="RHEA:44828"/>
        <dbReference type="ChEBI" id="CHEBI:16347"/>
        <dbReference type="ChEBI" id="CHEBI:28717"/>
        <dbReference type="ChEBI" id="CHEBI:57287"/>
        <dbReference type="ChEBI" id="CHEBI:61430"/>
    </reaction>
    <physiologicalReaction direction="left-to-right" evidence="17">
        <dbReference type="Rhea" id="RHEA:44829"/>
    </physiologicalReaction>
</comment>
<comment type="subunit">
    <text evidence="5">Monomer.</text>
</comment>
<keyword evidence="12" id="KW-0443">Lipid metabolism</keyword>
<dbReference type="PROSITE" id="PS00440">
    <property type="entry name" value="ACYLTRANSF_C_2"/>
    <property type="match status" value="1"/>
</dbReference>
<evidence type="ECO:0000313" key="38">
    <source>
        <dbReference type="EMBL" id="KAK6196225.1"/>
    </source>
</evidence>
<dbReference type="Gene3D" id="3.30.559.70">
    <property type="entry name" value="Choline/Carnitine o-acyltransferase, domain 2"/>
    <property type="match status" value="1"/>
</dbReference>
<evidence type="ECO:0000256" key="17">
    <source>
        <dbReference type="ARBA" id="ARBA00050133"/>
    </source>
</evidence>
<keyword evidence="16 36" id="KW-0012">Acyltransferase</keyword>
<evidence type="ECO:0000313" key="39">
    <source>
        <dbReference type="Proteomes" id="UP001347796"/>
    </source>
</evidence>
<dbReference type="Pfam" id="PF00755">
    <property type="entry name" value="Carn_acyltransf"/>
    <property type="match status" value="1"/>
</dbReference>
<evidence type="ECO:0000256" key="2">
    <source>
        <dbReference type="ARBA" id="ARBA00004275"/>
    </source>
</evidence>
<evidence type="ECO:0000256" key="19">
    <source>
        <dbReference type="ARBA" id="ARBA00050851"/>
    </source>
</evidence>
<dbReference type="PANTHER" id="PTHR22589:SF103">
    <property type="entry name" value="CARNITINE O-ACETYL-TRANSFERASE, ISOFORM A-RELATED"/>
    <property type="match status" value="1"/>
</dbReference>
<evidence type="ECO:0000256" key="12">
    <source>
        <dbReference type="ARBA" id="ARBA00023098"/>
    </source>
</evidence>
<keyword evidence="15" id="KW-0576">Peroxisome</keyword>
<evidence type="ECO:0000256" key="36">
    <source>
        <dbReference type="RuleBase" id="RU003801"/>
    </source>
</evidence>
<keyword evidence="11" id="KW-0007">Acetylation</keyword>
<evidence type="ECO:0000256" key="32">
    <source>
        <dbReference type="ARBA" id="ARBA00066910"/>
    </source>
</evidence>
<evidence type="ECO:0000256" key="20">
    <source>
        <dbReference type="ARBA" id="ARBA00050860"/>
    </source>
</evidence>
<keyword evidence="10" id="KW-0276">Fatty acid metabolism</keyword>
<feature type="domain" description="Choline/carnitine acyltransferase" evidence="37">
    <location>
        <begin position="44"/>
        <end position="614"/>
    </location>
</feature>
<proteinExistence type="inferred from homology"/>
<evidence type="ECO:0000256" key="22">
    <source>
        <dbReference type="ARBA" id="ARBA00051518"/>
    </source>
</evidence>
<dbReference type="GO" id="GO:0008458">
    <property type="term" value="F:carnitine O-octanoyltransferase activity"/>
    <property type="evidence" value="ECO:0007669"/>
    <property type="project" value="UniProtKB-EC"/>
</dbReference>
<comment type="catalytic activity">
    <reaction evidence="24">
        <text>3-methylbutanoyl-CoA + (R)-carnitine = O-3-methylbutanoyl-(R)-carnitine + CoA</text>
        <dbReference type="Rhea" id="RHEA:44984"/>
        <dbReference type="ChEBI" id="CHEBI:16347"/>
        <dbReference type="ChEBI" id="CHEBI:57287"/>
        <dbReference type="ChEBI" id="CHEBI:57345"/>
        <dbReference type="ChEBI" id="CHEBI:70819"/>
    </reaction>
    <physiologicalReaction direction="left-to-right" evidence="24">
        <dbReference type="Rhea" id="RHEA:44985"/>
    </physiologicalReaction>
</comment>
<dbReference type="GO" id="GO:0005783">
    <property type="term" value="C:endoplasmic reticulum"/>
    <property type="evidence" value="ECO:0007669"/>
    <property type="project" value="UniProtKB-SubCell"/>
</dbReference>
<comment type="catalytic activity">
    <reaction evidence="26">
        <text>hexanoyl-CoA + (R)-carnitine = O-hexanoyl-(R)-carnitine + CoA</text>
        <dbReference type="Rhea" id="RHEA:44972"/>
        <dbReference type="ChEBI" id="CHEBI:16347"/>
        <dbReference type="ChEBI" id="CHEBI:57287"/>
        <dbReference type="ChEBI" id="CHEBI:62620"/>
        <dbReference type="ChEBI" id="CHEBI:84834"/>
    </reaction>
    <physiologicalReaction direction="left-to-right" evidence="26">
        <dbReference type="Rhea" id="RHEA:44973"/>
    </physiologicalReaction>
</comment>
<evidence type="ECO:0000256" key="3">
    <source>
        <dbReference type="ARBA" id="ARBA00004443"/>
    </source>
</evidence>
<comment type="catalytic activity">
    <reaction evidence="22">
        <text>octanoyl-CoA + (R)-carnitine = O-octanoyl-(R)-carnitine + CoA</text>
        <dbReference type="Rhea" id="RHEA:17177"/>
        <dbReference type="ChEBI" id="CHEBI:16347"/>
        <dbReference type="ChEBI" id="CHEBI:18102"/>
        <dbReference type="ChEBI" id="CHEBI:57287"/>
        <dbReference type="ChEBI" id="CHEBI:57386"/>
        <dbReference type="EC" id="2.3.1.137"/>
    </reaction>
    <physiologicalReaction direction="left-to-right" evidence="22">
        <dbReference type="Rhea" id="RHEA:17178"/>
    </physiologicalReaction>
</comment>
<evidence type="ECO:0000256" key="15">
    <source>
        <dbReference type="ARBA" id="ARBA00023140"/>
    </source>
</evidence>
<comment type="catalytic activity">
    <reaction evidence="29">
        <text>propanoyl-CoA + (R)-carnitine = O-propanoyl-(R)-carnitine + CoA</text>
        <dbReference type="Rhea" id="RHEA:44976"/>
        <dbReference type="ChEBI" id="CHEBI:16347"/>
        <dbReference type="ChEBI" id="CHEBI:53210"/>
        <dbReference type="ChEBI" id="CHEBI:57287"/>
        <dbReference type="ChEBI" id="CHEBI:57392"/>
    </reaction>
    <physiologicalReaction direction="left-to-right" evidence="29">
        <dbReference type="Rhea" id="RHEA:44977"/>
    </physiologicalReaction>
</comment>
<evidence type="ECO:0000256" key="24">
    <source>
        <dbReference type="ARBA" id="ARBA00051554"/>
    </source>
</evidence>
<dbReference type="GO" id="GO:0019254">
    <property type="term" value="P:carnitine metabolic process, CoA-linked"/>
    <property type="evidence" value="ECO:0007669"/>
    <property type="project" value="TreeGrafter"/>
</dbReference>
<sequence length="629" mass="70802">MLRHLLRKPVIDHAALTMTSRQALVMVGPRKGRMFSVQASLPRLPIPPLNQTLDKYLKTIQPLVTPEELEYTKKVTEEFRKHPGPALQQFLEARAAKTNNWLSEWWKHVAYLDFRAPVVVNSNPAVIFPKQNYSGIQEQLRFAAKLVSGALNYKKGIDNQTIPIETLGGKPLCMSQYYKIMSACRIPGAKIDTHYCYMPGSSKPPRHINVIHNNQIFSLDVYGEDGGILTVDQLFDQLMNIVNESQTVAPPVGMLCVLDRKSWHQAYKKIVKDKNNESIIENIQRAIFVLCLDGKISSTTDETEERNNSTRQMLYGGGSQKYSGNRWFDKTLQFIVGDDGACGLNYEHTTAEGPPIAAIMDHVLTYIEQYKGGEKAAQGLSVPVKLEFNLTNDVLEAIEEAKDAADSFDKDIDLNVFTFKDYGKNFPKSVRISPDAFIQMAFQLAYYRIYKEPCATYETASLRRFQEGRSDTIRSCSIDSYNFTKGMDNPSLSSAEKFELLKKAAQSHREYTDLAINGNGIDRHILGLKLAAIEMGMDIPKLHMDSSLATSTYFKMSTSQVGAKYEAVMCFGPVVPDGYGLCYNPQEKKLNFTVSAYNNSPETNSKHYVDTLNQCLKDMQRLAPTISKL</sequence>
<dbReference type="InterPro" id="IPR042231">
    <property type="entry name" value="Cho/carn_acyl_trans_2"/>
</dbReference>
<evidence type="ECO:0000256" key="9">
    <source>
        <dbReference type="ARBA" id="ARBA00022824"/>
    </source>
</evidence>
<evidence type="ECO:0000256" key="13">
    <source>
        <dbReference type="ARBA" id="ARBA00023128"/>
    </source>
</evidence>
<evidence type="ECO:0000256" key="30">
    <source>
        <dbReference type="ARBA" id="ARBA00058613"/>
    </source>
</evidence>
<evidence type="ECO:0000256" key="18">
    <source>
        <dbReference type="ARBA" id="ARBA00050207"/>
    </source>
</evidence>
<keyword evidence="9" id="KW-0256">Endoplasmic reticulum</keyword>
<dbReference type="GO" id="GO:0005777">
    <property type="term" value="C:peroxisome"/>
    <property type="evidence" value="ECO:0007669"/>
    <property type="project" value="UniProtKB-SubCell"/>
</dbReference>
<keyword evidence="14" id="KW-0472">Membrane</keyword>
<dbReference type="FunFam" id="3.30.559.70:FF:000002">
    <property type="entry name" value="Carnitine O-acetyltransferase"/>
    <property type="match status" value="1"/>
</dbReference>
<evidence type="ECO:0000256" key="7">
    <source>
        <dbReference type="ARBA" id="ARBA00022679"/>
    </source>
</evidence>
<evidence type="ECO:0000256" key="31">
    <source>
        <dbReference type="ARBA" id="ARBA00066418"/>
    </source>
</evidence>
<evidence type="ECO:0000256" key="28">
    <source>
        <dbReference type="ARBA" id="ARBA00052568"/>
    </source>
</evidence>
<comment type="caution">
    <text evidence="38">The sequence shown here is derived from an EMBL/GenBank/DDBJ whole genome shotgun (WGS) entry which is preliminary data.</text>
</comment>
<evidence type="ECO:0000256" key="10">
    <source>
        <dbReference type="ARBA" id="ARBA00022832"/>
    </source>
</evidence>
<comment type="similarity">
    <text evidence="4 36">Belongs to the carnitine/choline acetyltransferase family.</text>
</comment>
<evidence type="ECO:0000256" key="16">
    <source>
        <dbReference type="ARBA" id="ARBA00023315"/>
    </source>
</evidence>
<comment type="catalytic activity">
    <reaction evidence="21">
        <text>4,8-dimethylnonanoyl-CoA + (R)-carnitine = O-4,8-dimethylnonanoyl-(R)-carnitine + CoA</text>
        <dbReference type="Rhea" id="RHEA:44860"/>
        <dbReference type="ChEBI" id="CHEBI:16347"/>
        <dbReference type="ChEBI" id="CHEBI:57287"/>
        <dbReference type="ChEBI" id="CHEBI:77061"/>
        <dbReference type="ChEBI" id="CHEBI:84654"/>
    </reaction>
    <physiologicalReaction direction="left-to-right" evidence="21">
        <dbReference type="Rhea" id="RHEA:44861"/>
    </physiologicalReaction>
</comment>
<dbReference type="FunFam" id="3.30.559.10:FF:000001">
    <property type="entry name" value="Carnitine O-acetyltransferase"/>
    <property type="match status" value="1"/>
</dbReference>
<evidence type="ECO:0000256" key="6">
    <source>
        <dbReference type="ARBA" id="ARBA00022448"/>
    </source>
</evidence>
<evidence type="ECO:0000256" key="25">
    <source>
        <dbReference type="ARBA" id="ARBA00051955"/>
    </source>
</evidence>